<proteinExistence type="predicted"/>
<feature type="compositionally biased region" description="Basic and acidic residues" evidence="1">
    <location>
        <begin position="8"/>
        <end position="17"/>
    </location>
</feature>
<organism evidence="3 4">
    <name type="scientific">Aquipuribacter nitratireducens</name>
    <dbReference type="NCBI Taxonomy" id="650104"/>
    <lineage>
        <taxon>Bacteria</taxon>
        <taxon>Bacillati</taxon>
        <taxon>Actinomycetota</taxon>
        <taxon>Actinomycetes</taxon>
        <taxon>Micrococcales</taxon>
        <taxon>Intrasporangiaceae</taxon>
        <taxon>Aquipuribacter</taxon>
    </lineage>
</organism>
<dbReference type="Gene3D" id="3.30.750.24">
    <property type="entry name" value="STAS domain"/>
    <property type="match status" value="1"/>
</dbReference>
<dbReference type="EMBL" id="JBHSLD010000028">
    <property type="protein sequence ID" value="MFC5382563.1"/>
    <property type="molecule type" value="Genomic_DNA"/>
</dbReference>
<keyword evidence="4" id="KW-1185">Reference proteome</keyword>
<name>A0ABW0GSL1_9MICO</name>
<dbReference type="PROSITE" id="PS50801">
    <property type="entry name" value="STAS"/>
    <property type="match status" value="1"/>
</dbReference>
<feature type="region of interest" description="Disordered" evidence="1">
    <location>
        <begin position="1"/>
        <end position="30"/>
    </location>
</feature>
<dbReference type="SUPFAM" id="SSF52091">
    <property type="entry name" value="SpoIIaa-like"/>
    <property type="match status" value="1"/>
</dbReference>
<feature type="domain" description="STAS" evidence="2">
    <location>
        <begin position="33"/>
        <end position="126"/>
    </location>
</feature>
<comment type="caution">
    <text evidence="3">The sequence shown here is derived from an EMBL/GenBank/DDBJ whole genome shotgun (WGS) entry which is preliminary data.</text>
</comment>
<sequence>MRQVTMAAHEDDRRPEGADVQVPGIPEPRDRAGDVAVQRVGTQVVVRLYGHLDDRAAERLADATAEVESMVLSRVVVDLDEVDSIEGAGLDFLVGLHRRWKVRLLNTPNQLRGRIPRLAAVRTAEG</sequence>
<accession>A0ABW0GSL1</accession>
<evidence type="ECO:0000313" key="4">
    <source>
        <dbReference type="Proteomes" id="UP001596122"/>
    </source>
</evidence>
<gene>
    <name evidence="3" type="ORF">ACFPJ6_17505</name>
</gene>
<dbReference type="Proteomes" id="UP001596122">
    <property type="component" value="Unassembled WGS sequence"/>
</dbReference>
<evidence type="ECO:0000259" key="2">
    <source>
        <dbReference type="PROSITE" id="PS50801"/>
    </source>
</evidence>
<dbReference type="InterPro" id="IPR036513">
    <property type="entry name" value="STAS_dom_sf"/>
</dbReference>
<dbReference type="InterPro" id="IPR002645">
    <property type="entry name" value="STAS_dom"/>
</dbReference>
<protein>
    <submittedName>
        <fullName evidence="3">STAS domain-containing protein</fullName>
    </submittedName>
</protein>
<dbReference type="Pfam" id="PF01740">
    <property type="entry name" value="STAS"/>
    <property type="match status" value="1"/>
</dbReference>
<evidence type="ECO:0000256" key="1">
    <source>
        <dbReference type="SAM" id="MobiDB-lite"/>
    </source>
</evidence>
<reference evidence="4" key="1">
    <citation type="journal article" date="2019" name="Int. J. Syst. Evol. Microbiol.">
        <title>The Global Catalogue of Microorganisms (GCM) 10K type strain sequencing project: providing services to taxonomists for standard genome sequencing and annotation.</title>
        <authorList>
            <consortium name="The Broad Institute Genomics Platform"/>
            <consortium name="The Broad Institute Genome Sequencing Center for Infectious Disease"/>
            <person name="Wu L."/>
            <person name="Ma J."/>
        </authorList>
    </citation>
    <scope>NUCLEOTIDE SEQUENCE [LARGE SCALE GENOMIC DNA]</scope>
    <source>
        <strain evidence="4">CCUG 43114</strain>
    </source>
</reference>
<evidence type="ECO:0000313" key="3">
    <source>
        <dbReference type="EMBL" id="MFC5382563.1"/>
    </source>
</evidence>
<dbReference type="RefSeq" id="WP_340270198.1">
    <property type="nucleotide sequence ID" value="NZ_JBBEOG010000006.1"/>
</dbReference>